<proteinExistence type="predicted"/>
<protein>
    <recommendedName>
        <fullName evidence="1">Integrase zinc-binding domain-containing protein</fullName>
    </recommendedName>
</protein>
<dbReference type="SUPFAM" id="SSF56672">
    <property type="entry name" value="DNA/RNA polymerases"/>
    <property type="match status" value="1"/>
</dbReference>
<evidence type="ECO:0000313" key="2">
    <source>
        <dbReference type="EMBL" id="RKO94438.1"/>
    </source>
</evidence>
<dbReference type="OrthoDB" id="7477527at2759"/>
<dbReference type="EMBL" id="KZ993897">
    <property type="protein sequence ID" value="RKO94438.1"/>
    <property type="molecule type" value="Genomic_DNA"/>
</dbReference>
<keyword evidence="3" id="KW-1185">Reference proteome</keyword>
<dbReference type="Gene3D" id="1.10.340.70">
    <property type="match status" value="1"/>
</dbReference>
<dbReference type="AlphaFoldDB" id="A0A4P9WRE8"/>
<dbReference type="Pfam" id="PF17921">
    <property type="entry name" value="Integrase_H2C2"/>
    <property type="match status" value="1"/>
</dbReference>
<organism evidence="2 3">
    <name type="scientific">Blyttiomyces helicus</name>
    <dbReference type="NCBI Taxonomy" id="388810"/>
    <lineage>
        <taxon>Eukaryota</taxon>
        <taxon>Fungi</taxon>
        <taxon>Fungi incertae sedis</taxon>
        <taxon>Chytridiomycota</taxon>
        <taxon>Chytridiomycota incertae sedis</taxon>
        <taxon>Chytridiomycetes</taxon>
        <taxon>Chytridiomycetes incertae sedis</taxon>
        <taxon>Blyttiomyces</taxon>
    </lineage>
</organism>
<accession>A0A4P9WRE8</accession>
<feature type="domain" description="Integrase zinc-binding" evidence="1">
    <location>
        <begin position="863"/>
        <end position="912"/>
    </location>
</feature>
<gene>
    <name evidence="2" type="ORF">BDK51DRAFT_29844</name>
</gene>
<reference evidence="3" key="1">
    <citation type="journal article" date="2018" name="Nat. Microbiol.">
        <title>Leveraging single-cell genomics to expand the fungal tree of life.</title>
        <authorList>
            <person name="Ahrendt S.R."/>
            <person name="Quandt C.A."/>
            <person name="Ciobanu D."/>
            <person name="Clum A."/>
            <person name="Salamov A."/>
            <person name="Andreopoulos B."/>
            <person name="Cheng J.F."/>
            <person name="Woyke T."/>
            <person name="Pelin A."/>
            <person name="Henrissat B."/>
            <person name="Reynolds N.K."/>
            <person name="Benny G.L."/>
            <person name="Smith M.E."/>
            <person name="James T.Y."/>
            <person name="Grigoriev I.V."/>
        </authorList>
    </citation>
    <scope>NUCLEOTIDE SEQUENCE [LARGE SCALE GENOMIC DNA]</scope>
</reference>
<evidence type="ECO:0000313" key="3">
    <source>
        <dbReference type="Proteomes" id="UP000269721"/>
    </source>
</evidence>
<dbReference type="InterPro" id="IPR041588">
    <property type="entry name" value="Integrase_H2C2"/>
</dbReference>
<evidence type="ECO:0000259" key="1">
    <source>
        <dbReference type="Pfam" id="PF17921"/>
    </source>
</evidence>
<name>A0A4P9WRE8_9FUNG</name>
<dbReference type="Proteomes" id="UP000269721">
    <property type="component" value="Unassembled WGS sequence"/>
</dbReference>
<sequence>MFFCLQVPFLSCPLLLLSSCLLWPAIGDSLFKLVIVFFPHRRLQHPGTLLAFSSQRTDATHPSTPASPTSPGPALGRAPCIPGCPPHPHLLLPPRITSVEEENIHLRACILAVEEAITCLLSASPAPGIKIETADYIPLLVTVTPTAPDRLAPLRLKEVNDLLPKFPGSSRCVDPGPRTEHQRTHPHPWAWLTLPPTSAGFDEWRISVHAGVSTWPEWKSRILERFGNLDATRDVTREFLNLWMAGYTTLGDLQAALDLRTRGWPEGAPRPKTTTTSSIECHVAQSPLLATLHPFLFAITSTPNVDLFATAKNRVIPSFISAAGSPDASRLGCLGRHAFLIAWTGNRLWWANPPRAALNAVIPKIVSDGTPRFILVTPLTNPLSAQLTPLCRDYPILLPPAEDLFLAPDRQGLLHPSGLGPPLWGDTVVWLLSGDPSTGSAFRSRVGLIACSLPLASHPTQDGVSLTYAQRHRALTVFAVDTIIASIPELLSATRSDVEDLVRWGPESLQPSRKTLRSCRLHAINTGDSIVHPVHLPNGLSTTPAHFARVIDATIGPDKWDAITNYFNNLAGHAARPFCTLQALRPLFTPPPQGGIRLPHILKFLVLPANRNSGEKHGAIVDWPPLDAAQGLWAFVGLLEFYSCFIPDFVLPQEHKEHRHPNLPHLVTWTAQLLGILDLAKLALTTAPCLAAPQSGYPFASRVHHQAQIGVSGLGLGEMPTAPRGSLVGDDHKLHGWANKLSTWGPRMTFVHVEGTRHIARDALSRWMPIGTTTTPSALPPNWDTATPDQTCFLLNYAITFSTLWFGSSILQALLRDLDCDTNWSLWSEVQRALSVPADLRTHADNSATSGWAVDDGSTALCLILAAHHDNSGHFNAQRTLAAVAEIYFALHLPCLVAKYVAACVACQKSKDHKIPQAWVHAISRYRRGLFYVHLD</sequence>
<dbReference type="InterPro" id="IPR043502">
    <property type="entry name" value="DNA/RNA_pol_sf"/>
</dbReference>